<dbReference type="SUPFAM" id="SSF53335">
    <property type="entry name" value="S-adenosyl-L-methionine-dependent methyltransferases"/>
    <property type="match status" value="1"/>
</dbReference>
<dbReference type="EC" id="2.1.1.-" evidence="1"/>
<dbReference type="Proteomes" id="UP001595867">
    <property type="component" value="Unassembled WGS sequence"/>
</dbReference>
<dbReference type="GO" id="GO:0008168">
    <property type="term" value="F:methyltransferase activity"/>
    <property type="evidence" value="ECO:0007669"/>
    <property type="project" value="UniProtKB-KW"/>
</dbReference>
<dbReference type="GO" id="GO:0032259">
    <property type="term" value="P:methylation"/>
    <property type="evidence" value="ECO:0007669"/>
    <property type="project" value="UniProtKB-KW"/>
</dbReference>
<organism evidence="1 2">
    <name type="scientific">Actinoplanes subglobosus</name>
    <dbReference type="NCBI Taxonomy" id="1547892"/>
    <lineage>
        <taxon>Bacteria</taxon>
        <taxon>Bacillati</taxon>
        <taxon>Actinomycetota</taxon>
        <taxon>Actinomycetes</taxon>
        <taxon>Micromonosporales</taxon>
        <taxon>Micromonosporaceae</taxon>
        <taxon>Actinoplanes</taxon>
    </lineage>
</organism>
<gene>
    <name evidence="1" type="ORF">ACFO0C_45565</name>
</gene>
<keyword evidence="2" id="KW-1185">Reference proteome</keyword>
<evidence type="ECO:0000313" key="1">
    <source>
        <dbReference type="EMBL" id="MFC4072246.1"/>
    </source>
</evidence>
<name>A0ABV8J7W4_9ACTN</name>
<dbReference type="Gene3D" id="3.40.50.150">
    <property type="entry name" value="Vaccinia Virus protein VP39"/>
    <property type="match status" value="1"/>
</dbReference>
<evidence type="ECO:0000313" key="2">
    <source>
        <dbReference type="Proteomes" id="UP001595867"/>
    </source>
</evidence>
<dbReference type="InterPro" id="IPR006764">
    <property type="entry name" value="SAM_dep_MeTrfase_SAV2177_type"/>
</dbReference>
<dbReference type="RefSeq" id="WP_378073129.1">
    <property type="nucleotide sequence ID" value="NZ_JBHSBL010000033.1"/>
</dbReference>
<protein>
    <submittedName>
        <fullName evidence="1">SAM-dependent methyltransferase</fullName>
        <ecNumber evidence="1">2.1.1.-</ecNumber>
    </submittedName>
</protein>
<dbReference type="EMBL" id="JBHSBL010000033">
    <property type="protein sequence ID" value="MFC4072246.1"/>
    <property type="molecule type" value="Genomic_DNA"/>
</dbReference>
<reference evidence="2" key="1">
    <citation type="journal article" date="2019" name="Int. J. Syst. Evol. Microbiol.">
        <title>The Global Catalogue of Microorganisms (GCM) 10K type strain sequencing project: providing services to taxonomists for standard genome sequencing and annotation.</title>
        <authorList>
            <consortium name="The Broad Institute Genomics Platform"/>
            <consortium name="The Broad Institute Genome Sequencing Center for Infectious Disease"/>
            <person name="Wu L."/>
            <person name="Ma J."/>
        </authorList>
    </citation>
    <scope>NUCLEOTIDE SEQUENCE [LARGE SCALE GENOMIC DNA]</scope>
    <source>
        <strain evidence="2">TBRC 5832</strain>
    </source>
</reference>
<accession>A0ABV8J7W4</accession>
<keyword evidence="1" id="KW-0489">Methyltransferase</keyword>
<dbReference type="InterPro" id="IPR029063">
    <property type="entry name" value="SAM-dependent_MTases_sf"/>
</dbReference>
<dbReference type="Pfam" id="PF04672">
    <property type="entry name" value="Methyltransf_19"/>
    <property type="match status" value="1"/>
</dbReference>
<proteinExistence type="predicted"/>
<comment type="caution">
    <text evidence="1">The sequence shown here is derived from an EMBL/GenBank/DDBJ whole genome shotgun (WGS) entry which is preliminary data.</text>
</comment>
<keyword evidence="1" id="KW-0808">Transferase</keyword>
<sequence length="211" mass="23038">MNSGKPPAPVAAPEDFWRQPASARVWDYLGGGKDNFAVDRAAGDALVAAFPNLANTPRTTRWFAHRAVRLLASDGIDQFLDIGSGFPALETTHETAQKINIHARTVYVDREPLVAVHTRALLAESTPEGRWEFLPADLRDPDTILNSPIVHDTLDLDRPIGLLPSAVLHDLPDTDEPHQAVKHLVRALPPGSHIVLSHLTTDQLSHGDDDS</sequence>